<keyword evidence="3 10" id="KW-0813">Transport</keyword>
<dbReference type="PANTHER" id="PTHR22888:SF9">
    <property type="entry name" value="CYTOCHROME C OXIDASE SUBUNIT 2"/>
    <property type="match status" value="1"/>
</dbReference>
<evidence type="ECO:0000256" key="7">
    <source>
        <dbReference type="ARBA" id="ARBA00022982"/>
    </source>
</evidence>
<dbReference type="PRINTS" id="PR01166">
    <property type="entry name" value="CYCOXIDASEII"/>
</dbReference>
<feature type="domain" description="Cytochrome oxidase subunit II transmembrane region profile" evidence="14">
    <location>
        <begin position="59"/>
        <end position="159"/>
    </location>
</feature>
<dbReference type="Gene3D" id="1.10.287.90">
    <property type="match status" value="1"/>
</dbReference>
<evidence type="ECO:0000256" key="5">
    <source>
        <dbReference type="ARBA" id="ARBA00022692"/>
    </source>
</evidence>
<keyword evidence="11" id="KW-0186">Copper</keyword>
<evidence type="ECO:0000313" key="15">
    <source>
        <dbReference type="EMBL" id="MBT1705236.1"/>
    </source>
</evidence>
<evidence type="ECO:0000256" key="9">
    <source>
        <dbReference type="ARBA" id="ARBA00023136"/>
    </source>
</evidence>
<dbReference type="PROSITE" id="PS50857">
    <property type="entry name" value="COX2_CUA"/>
    <property type="match status" value="1"/>
</dbReference>
<evidence type="ECO:0000256" key="10">
    <source>
        <dbReference type="RuleBase" id="RU000456"/>
    </source>
</evidence>
<feature type="domain" description="Cytochrome oxidase subunit II copper A binding" evidence="13">
    <location>
        <begin position="161"/>
        <end position="314"/>
    </location>
</feature>
<keyword evidence="16" id="KW-1185">Reference proteome</keyword>
<dbReference type="Pfam" id="PF00116">
    <property type="entry name" value="COX2"/>
    <property type="match status" value="1"/>
</dbReference>
<dbReference type="EC" id="7.1.1.9" evidence="11"/>
<dbReference type="InterPro" id="IPR008972">
    <property type="entry name" value="Cupredoxin"/>
</dbReference>
<dbReference type="EMBL" id="JAHESD010000050">
    <property type="protein sequence ID" value="MBT1705236.1"/>
    <property type="molecule type" value="Genomic_DNA"/>
</dbReference>
<organism evidence="15 16">
    <name type="scientific">Chryseosolibacter indicus</name>
    <dbReference type="NCBI Taxonomy" id="2782351"/>
    <lineage>
        <taxon>Bacteria</taxon>
        <taxon>Pseudomonadati</taxon>
        <taxon>Bacteroidota</taxon>
        <taxon>Cytophagia</taxon>
        <taxon>Cytophagales</taxon>
        <taxon>Chryseotaleaceae</taxon>
        <taxon>Chryseosolibacter</taxon>
    </lineage>
</organism>
<comment type="function">
    <text evidence="11">Subunits I and II form the functional core of the enzyme complex. Electrons originating in cytochrome c are transferred via heme a and Cu(A) to the binuclear center formed by heme a3 and Cu(B).</text>
</comment>
<feature type="transmembrane region" description="Helical" evidence="12">
    <location>
        <begin position="131"/>
        <end position="152"/>
    </location>
</feature>
<name>A0ABS5VVI3_9BACT</name>
<comment type="cofactor">
    <cofactor evidence="11">
        <name>Cu cation</name>
        <dbReference type="ChEBI" id="CHEBI:23378"/>
    </cofactor>
    <text evidence="11">Binds a copper A center.</text>
</comment>
<feature type="transmembrane region" description="Helical" evidence="12">
    <location>
        <begin position="44"/>
        <end position="65"/>
    </location>
</feature>
<dbReference type="InterPro" id="IPR045187">
    <property type="entry name" value="CcO_II"/>
</dbReference>
<proteinExistence type="inferred from homology"/>
<dbReference type="InterPro" id="IPR002429">
    <property type="entry name" value="CcO_II-like_C"/>
</dbReference>
<dbReference type="Proteomes" id="UP000772618">
    <property type="component" value="Unassembled WGS sequence"/>
</dbReference>
<dbReference type="InterPro" id="IPR036257">
    <property type="entry name" value="Cyt_c_oxidase_su2_TM_sf"/>
</dbReference>
<feature type="transmembrane region" description="Helical" evidence="12">
    <location>
        <begin position="6"/>
        <end position="23"/>
    </location>
</feature>
<dbReference type="InterPro" id="IPR011759">
    <property type="entry name" value="Cyt_c_oxidase_su2_TM_dom"/>
</dbReference>
<comment type="similarity">
    <text evidence="2 10">Belongs to the cytochrome c oxidase subunit 2 family.</text>
</comment>
<comment type="catalytic activity">
    <reaction evidence="11">
        <text>4 Fe(II)-[cytochrome c] + O2 + 8 H(+)(in) = 4 Fe(III)-[cytochrome c] + 2 H2O + 4 H(+)(out)</text>
        <dbReference type="Rhea" id="RHEA:11436"/>
        <dbReference type="Rhea" id="RHEA-COMP:10350"/>
        <dbReference type="Rhea" id="RHEA-COMP:14399"/>
        <dbReference type="ChEBI" id="CHEBI:15377"/>
        <dbReference type="ChEBI" id="CHEBI:15378"/>
        <dbReference type="ChEBI" id="CHEBI:15379"/>
        <dbReference type="ChEBI" id="CHEBI:29033"/>
        <dbReference type="ChEBI" id="CHEBI:29034"/>
        <dbReference type="EC" id="7.1.1.9"/>
    </reaction>
</comment>
<keyword evidence="4 10" id="KW-0679">Respiratory chain</keyword>
<evidence type="ECO:0000256" key="11">
    <source>
        <dbReference type="RuleBase" id="RU004024"/>
    </source>
</evidence>
<evidence type="ECO:0000313" key="16">
    <source>
        <dbReference type="Proteomes" id="UP000772618"/>
    </source>
</evidence>
<accession>A0ABS5VVI3</accession>
<comment type="caution">
    <text evidence="15">The sequence shown here is derived from an EMBL/GenBank/DDBJ whole genome shotgun (WGS) entry which is preliminary data.</text>
</comment>
<keyword evidence="6" id="KW-1278">Translocase</keyword>
<evidence type="ECO:0000256" key="3">
    <source>
        <dbReference type="ARBA" id="ARBA00022448"/>
    </source>
</evidence>
<evidence type="ECO:0000256" key="2">
    <source>
        <dbReference type="ARBA" id="ARBA00007866"/>
    </source>
</evidence>
<evidence type="ECO:0000256" key="4">
    <source>
        <dbReference type="ARBA" id="ARBA00022660"/>
    </source>
</evidence>
<evidence type="ECO:0000256" key="12">
    <source>
        <dbReference type="SAM" id="Phobius"/>
    </source>
</evidence>
<dbReference type="RefSeq" id="WP_254155191.1">
    <property type="nucleotide sequence ID" value="NZ_JAHESD010000050.1"/>
</dbReference>
<evidence type="ECO:0000259" key="14">
    <source>
        <dbReference type="PROSITE" id="PS50999"/>
    </source>
</evidence>
<comment type="subcellular location">
    <subcellularLocation>
        <location evidence="10">Cell membrane</location>
        <topology evidence="10">Multi-pass membrane protein</topology>
    </subcellularLocation>
    <subcellularLocation>
        <location evidence="1">Membrane</location>
        <topology evidence="1">Multi-pass membrane protein</topology>
    </subcellularLocation>
</comment>
<dbReference type="SUPFAM" id="SSF49503">
    <property type="entry name" value="Cupredoxins"/>
    <property type="match status" value="1"/>
</dbReference>
<dbReference type="PROSITE" id="PS50999">
    <property type="entry name" value="COX2_TM"/>
    <property type="match status" value="1"/>
</dbReference>
<dbReference type="PANTHER" id="PTHR22888">
    <property type="entry name" value="CYTOCHROME C OXIDASE, SUBUNIT II"/>
    <property type="match status" value="1"/>
</dbReference>
<reference evidence="15 16" key="1">
    <citation type="submission" date="2021-05" db="EMBL/GenBank/DDBJ databases">
        <title>A Polyphasic approach of four new species of the genus Ohtaekwangia: Ohtaekwangia histidinii sp. nov., Ohtaekwangia cretensis sp. nov., Ohtaekwangia indiensis sp. nov., Ohtaekwangia reichenbachii sp. nov. from diverse environment.</title>
        <authorList>
            <person name="Octaviana S."/>
        </authorList>
    </citation>
    <scope>NUCLEOTIDE SEQUENCE [LARGE SCALE GENOMIC DNA]</scope>
    <source>
        <strain evidence="15 16">PWU20</strain>
    </source>
</reference>
<keyword evidence="9 12" id="KW-0472">Membrane</keyword>
<keyword evidence="11" id="KW-0479">Metal-binding</keyword>
<sequence>MTSLIIGLGVILILYIFYLIFRVSNLVSIAKGRKTDRVDESNGVHAILFVVFMVISLGVFFWYSYTFFDDYTLPIASEHAVKTDSVFWITMAVTVIAFSIISIVMFIFVYKYQYKEGNRAKFYPDNHYLELTWTIIPAIVLAILIFTGLRAWNEITSPASKEAEVIEVVAQQFAWTARYPGIKDNELGKYNFKLIDPINEFGLDLSDKNSFDDFKSLELHLPKGKEVLLKIRAKDVIHSVFLPHFRVKMDAVPGMPTQFKFVATKTTQEMRDEIGNQNFNYELACTEICGRGHFSMKMPVFVHEEEEYEQWKKTQEAWLKQNPDYLKKVPAALQEAAMIKAGLQEDPGNTVAENEVK</sequence>
<evidence type="ECO:0000256" key="1">
    <source>
        <dbReference type="ARBA" id="ARBA00004141"/>
    </source>
</evidence>
<gene>
    <name evidence="15" type="ORF">KK060_18225</name>
</gene>
<dbReference type="SUPFAM" id="SSF81464">
    <property type="entry name" value="Cytochrome c oxidase subunit II-like, transmembrane region"/>
    <property type="match status" value="1"/>
</dbReference>
<evidence type="ECO:0000256" key="8">
    <source>
        <dbReference type="ARBA" id="ARBA00022989"/>
    </source>
</evidence>
<protein>
    <recommendedName>
        <fullName evidence="11">Cytochrome c oxidase subunit 2</fullName>
        <ecNumber evidence="11">7.1.1.9</ecNumber>
    </recommendedName>
</protein>
<evidence type="ECO:0000259" key="13">
    <source>
        <dbReference type="PROSITE" id="PS50857"/>
    </source>
</evidence>
<keyword evidence="5 10" id="KW-0812">Transmembrane</keyword>
<evidence type="ECO:0000256" key="6">
    <source>
        <dbReference type="ARBA" id="ARBA00022967"/>
    </source>
</evidence>
<dbReference type="Gene3D" id="2.60.40.420">
    <property type="entry name" value="Cupredoxins - blue copper proteins"/>
    <property type="match status" value="1"/>
</dbReference>
<keyword evidence="7 10" id="KW-0249">Electron transport</keyword>
<feature type="transmembrane region" description="Helical" evidence="12">
    <location>
        <begin position="85"/>
        <end position="110"/>
    </location>
</feature>
<dbReference type="Pfam" id="PF02790">
    <property type="entry name" value="COX2_TM"/>
    <property type="match status" value="1"/>
</dbReference>
<keyword evidence="8 12" id="KW-1133">Transmembrane helix</keyword>